<gene>
    <name evidence="2" type="ORF">E3J59_06450</name>
</gene>
<keyword evidence="2" id="KW-0808">Transferase</keyword>
<comment type="caution">
    <text evidence="2">The sequence shown here is derived from an EMBL/GenBank/DDBJ whole genome shotgun (WGS) entry which is preliminary data.</text>
</comment>
<protein>
    <submittedName>
        <fullName evidence="2">Glycosyltransferase</fullName>
    </submittedName>
</protein>
<evidence type="ECO:0000259" key="1">
    <source>
        <dbReference type="Pfam" id="PF00535"/>
    </source>
</evidence>
<dbReference type="InterPro" id="IPR029044">
    <property type="entry name" value="Nucleotide-diphossugar_trans"/>
</dbReference>
<dbReference type="InterPro" id="IPR050834">
    <property type="entry name" value="Glycosyltransf_2"/>
</dbReference>
<dbReference type="Proteomes" id="UP000320679">
    <property type="component" value="Unassembled WGS sequence"/>
</dbReference>
<feature type="domain" description="Glycosyltransferase 2-like" evidence="1">
    <location>
        <begin position="36"/>
        <end position="161"/>
    </location>
</feature>
<dbReference type="SUPFAM" id="SSF53448">
    <property type="entry name" value="Nucleotide-diphospho-sugar transferases"/>
    <property type="match status" value="1"/>
</dbReference>
<proteinExistence type="predicted"/>
<evidence type="ECO:0000313" key="2">
    <source>
        <dbReference type="EMBL" id="TET43414.1"/>
    </source>
</evidence>
<sequence>MVVEATHKMETTSCLCPGSKRWYNKIQSEAVLMKVSVVVATYNRKDILDRCLEYLFRQDYPKDQYEIIVVDDGSGDGTQGMVEGKNPSSALKYLKHKERKGQSKAKNLGINHAQGEVVIFVDNDVFCPPQFIGEHMRYHEKYDNVIVDGPAINTDIIDNPFNDKKKRLLAFLDFFGASFITSNTSCKRDSLIEAGGFDEEFGKKFGWQDRELGFRLRKMGVRRKKNRRAFVFHFKQKESLSNFVELFRKERERGMNAVIFYRKHPVKQIRHQARFRYLWYDRLIPFKKLTDRDIEVFHRAHGKRFMRPFLTKFYLIHAYAEGLREELARQRLRM</sequence>
<dbReference type="AlphaFoldDB" id="A0A523ULK1"/>
<organism evidence="2 3">
    <name type="scientific">Aerophobetes bacterium</name>
    <dbReference type="NCBI Taxonomy" id="2030807"/>
    <lineage>
        <taxon>Bacteria</taxon>
        <taxon>Candidatus Aerophobota</taxon>
    </lineage>
</organism>
<dbReference type="Gene3D" id="3.90.550.10">
    <property type="entry name" value="Spore Coat Polysaccharide Biosynthesis Protein SpsA, Chain A"/>
    <property type="match status" value="1"/>
</dbReference>
<accession>A0A523ULK1</accession>
<dbReference type="PANTHER" id="PTHR43685">
    <property type="entry name" value="GLYCOSYLTRANSFERASE"/>
    <property type="match status" value="1"/>
</dbReference>
<evidence type="ECO:0000313" key="3">
    <source>
        <dbReference type="Proteomes" id="UP000320679"/>
    </source>
</evidence>
<reference evidence="2 3" key="1">
    <citation type="submission" date="2019-03" db="EMBL/GenBank/DDBJ databases">
        <title>Metabolic potential of uncultured bacteria and archaea associated with petroleum seepage in deep-sea sediments.</title>
        <authorList>
            <person name="Dong X."/>
            <person name="Hubert C."/>
        </authorList>
    </citation>
    <scope>NUCLEOTIDE SEQUENCE [LARGE SCALE GENOMIC DNA]</scope>
    <source>
        <strain evidence="2">E29_bin78</strain>
    </source>
</reference>
<dbReference type="GO" id="GO:0016740">
    <property type="term" value="F:transferase activity"/>
    <property type="evidence" value="ECO:0007669"/>
    <property type="project" value="UniProtKB-KW"/>
</dbReference>
<name>A0A523ULK1_UNCAE</name>
<dbReference type="EMBL" id="SOJK01000271">
    <property type="protein sequence ID" value="TET43414.1"/>
    <property type="molecule type" value="Genomic_DNA"/>
</dbReference>
<dbReference type="Pfam" id="PF00535">
    <property type="entry name" value="Glycos_transf_2"/>
    <property type="match status" value="1"/>
</dbReference>
<dbReference type="InterPro" id="IPR001173">
    <property type="entry name" value="Glyco_trans_2-like"/>
</dbReference>
<dbReference type="PANTHER" id="PTHR43685:SF3">
    <property type="entry name" value="SLR2126 PROTEIN"/>
    <property type="match status" value="1"/>
</dbReference>